<dbReference type="EMBL" id="JAHXRI010000025">
    <property type="protein sequence ID" value="MBZ1351958.1"/>
    <property type="molecule type" value="Genomic_DNA"/>
</dbReference>
<protein>
    <submittedName>
        <fullName evidence="2">DUF805 domain-containing protein</fullName>
    </submittedName>
</protein>
<dbReference type="PANTHER" id="PTHR34980">
    <property type="entry name" value="INNER MEMBRANE PROTEIN-RELATED-RELATED"/>
    <property type="match status" value="1"/>
</dbReference>
<dbReference type="Pfam" id="PF05656">
    <property type="entry name" value="DUF805"/>
    <property type="match status" value="1"/>
</dbReference>
<keyword evidence="1" id="KW-1133">Transmembrane helix</keyword>
<feature type="transmembrane region" description="Helical" evidence="1">
    <location>
        <begin position="76"/>
        <end position="95"/>
    </location>
</feature>
<reference evidence="2" key="1">
    <citation type="submission" date="2021-07" db="EMBL/GenBank/DDBJ databases">
        <title>New genus and species of the family Alcaligenaceae.</title>
        <authorList>
            <person name="Hahn M.W."/>
        </authorList>
    </citation>
    <scope>NUCLEOTIDE SEQUENCE</scope>
    <source>
        <strain evidence="2">LF4-65</strain>
    </source>
</reference>
<dbReference type="PANTHER" id="PTHR34980:SF2">
    <property type="entry name" value="INNER MEMBRANE PROTEIN YHAH-RELATED"/>
    <property type="match status" value="1"/>
</dbReference>
<keyword evidence="1" id="KW-0812">Transmembrane</keyword>
<proteinExistence type="predicted"/>
<dbReference type="InterPro" id="IPR008523">
    <property type="entry name" value="DUF805"/>
</dbReference>
<evidence type="ECO:0000313" key="3">
    <source>
        <dbReference type="Proteomes" id="UP000739565"/>
    </source>
</evidence>
<accession>A0A953NCG4</accession>
<dbReference type="GO" id="GO:0005886">
    <property type="term" value="C:plasma membrane"/>
    <property type="evidence" value="ECO:0007669"/>
    <property type="project" value="TreeGrafter"/>
</dbReference>
<name>A0A953NCG4_9BURK</name>
<evidence type="ECO:0000313" key="2">
    <source>
        <dbReference type="EMBL" id="MBZ1351958.1"/>
    </source>
</evidence>
<sequence>MKFGTAVSTCLSKYATFSGRATRSEFWWFYLFTFLINWIASLAAGNVVSLLVSLAFVLPLWAAGARRLHDIGRTGWWQLIFITVIGILVLIYWYAQETKPEENQYGVYVPPTEA</sequence>
<evidence type="ECO:0000256" key="1">
    <source>
        <dbReference type="SAM" id="Phobius"/>
    </source>
</evidence>
<dbReference type="RefSeq" id="WP_259662364.1">
    <property type="nucleotide sequence ID" value="NZ_JAHXRI010000025.1"/>
</dbReference>
<organism evidence="2 3">
    <name type="scientific">Zwartia hollandica</name>
    <dbReference type="NCBI Taxonomy" id="324606"/>
    <lineage>
        <taxon>Bacteria</taxon>
        <taxon>Pseudomonadati</taxon>
        <taxon>Pseudomonadota</taxon>
        <taxon>Betaproteobacteria</taxon>
        <taxon>Burkholderiales</taxon>
        <taxon>Alcaligenaceae</taxon>
        <taxon>Zwartia</taxon>
    </lineage>
</organism>
<dbReference type="AlphaFoldDB" id="A0A953NCG4"/>
<keyword evidence="1" id="KW-0472">Membrane</keyword>
<comment type="caution">
    <text evidence="2">The sequence shown here is derived from an EMBL/GenBank/DDBJ whole genome shotgun (WGS) entry which is preliminary data.</text>
</comment>
<gene>
    <name evidence="2" type="ORF">KZZ10_15040</name>
</gene>
<keyword evidence="3" id="KW-1185">Reference proteome</keyword>
<dbReference type="Proteomes" id="UP000739565">
    <property type="component" value="Unassembled WGS sequence"/>
</dbReference>
<feature type="transmembrane region" description="Helical" evidence="1">
    <location>
        <begin position="27"/>
        <end position="56"/>
    </location>
</feature>